<gene>
    <name evidence="1" type="ORF">BO71DRAFT_408609</name>
</gene>
<dbReference type="EMBL" id="KZ825854">
    <property type="protein sequence ID" value="PYH95405.1"/>
    <property type="molecule type" value="Genomic_DNA"/>
</dbReference>
<keyword evidence="2" id="KW-1185">Reference proteome</keyword>
<dbReference type="AlphaFoldDB" id="A0A319DDD0"/>
<evidence type="ECO:0000313" key="2">
    <source>
        <dbReference type="Proteomes" id="UP000247810"/>
    </source>
</evidence>
<sequence length="342" mass="36951">MHSIMIKILLPLDHSHQGIGGHWAGMCSVTKVPKIGPRGRGGVWKLEAHETAALELNVLLDDDNGQLASRESQIIPPWVDTIPMTNGVTPCSTPMEDRHSGAPYPVGPVVIEGIHSTGYGVTGYSLAFSTSLRFAWHSTRASSGQDRLDRIAVGRQDPMGLQAPATNHLPSNPSLTLPEILPPSRIMIRSEPLSRSHKAGCPAVISSQPVWRLHREGECWPIPSIGPPYTADICSARGKIGWPPGTPHDPQILASLDCTEGGLRMAPGPRDDRVHSIRRLVIGLPASSCLLLVRGGGGPECYYGVHTTYRLQHRALQGDAIGHHGAMPAMYMYRPVYTSAQT</sequence>
<dbReference type="VEuPathDB" id="FungiDB:BO71DRAFT_408609"/>
<reference evidence="1 2" key="1">
    <citation type="submission" date="2018-02" db="EMBL/GenBank/DDBJ databases">
        <title>The genomes of Aspergillus section Nigri reveals drivers in fungal speciation.</title>
        <authorList>
            <consortium name="DOE Joint Genome Institute"/>
            <person name="Vesth T.C."/>
            <person name="Nybo J."/>
            <person name="Theobald S."/>
            <person name="Brandl J."/>
            <person name="Frisvad J.C."/>
            <person name="Nielsen K.F."/>
            <person name="Lyhne E.K."/>
            <person name="Kogle M.E."/>
            <person name="Kuo A."/>
            <person name="Riley R."/>
            <person name="Clum A."/>
            <person name="Nolan M."/>
            <person name="Lipzen A."/>
            <person name="Salamov A."/>
            <person name="Henrissat B."/>
            <person name="Wiebenga A."/>
            <person name="De vries R.P."/>
            <person name="Grigoriev I.V."/>
            <person name="Mortensen U.H."/>
            <person name="Andersen M.R."/>
            <person name="Baker S.E."/>
        </authorList>
    </citation>
    <scope>NUCLEOTIDE SEQUENCE [LARGE SCALE GENOMIC DNA]</scope>
    <source>
        <strain evidence="1 2">CBS 707.79</strain>
    </source>
</reference>
<proteinExistence type="predicted"/>
<accession>A0A319DDD0</accession>
<organism evidence="1 2">
    <name type="scientific">Aspergillus ellipticus CBS 707.79</name>
    <dbReference type="NCBI Taxonomy" id="1448320"/>
    <lineage>
        <taxon>Eukaryota</taxon>
        <taxon>Fungi</taxon>
        <taxon>Dikarya</taxon>
        <taxon>Ascomycota</taxon>
        <taxon>Pezizomycotina</taxon>
        <taxon>Eurotiomycetes</taxon>
        <taxon>Eurotiomycetidae</taxon>
        <taxon>Eurotiales</taxon>
        <taxon>Aspergillaceae</taxon>
        <taxon>Aspergillus</taxon>
        <taxon>Aspergillus subgen. Circumdati</taxon>
    </lineage>
</organism>
<evidence type="ECO:0000313" key="1">
    <source>
        <dbReference type="EMBL" id="PYH95405.1"/>
    </source>
</evidence>
<name>A0A319DDD0_9EURO</name>
<protein>
    <submittedName>
        <fullName evidence="1">Uncharacterized protein</fullName>
    </submittedName>
</protein>
<dbReference type="Proteomes" id="UP000247810">
    <property type="component" value="Unassembled WGS sequence"/>
</dbReference>